<comment type="caution">
    <text evidence="7">The sequence shown here is derived from an EMBL/GenBank/DDBJ whole genome shotgun (WGS) entry which is preliminary data.</text>
</comment>
<evidence type="ECO:0000256" key="2">
    <source>
        <dbReference type="ARBA" id="ARBA00022475"/>
    </source>
</evidence>
<sequence>MNFKKNKIFSSFLIIFTGTAFAQLLNILFSPIITRIYTPEEFGIVAIFTVFIGLFSIATLKYEMAIPIAKSDNQALILFISSVLISIFFNLLLLLNIFLFRTQINNIFGFENFEYIVLLIPLGALLISLFNISREWAIRKNLYKEISKASVIQSASGNIAKVIFGLLGFSVMGLAVARIVTGSLGFLSLAKGEFSRLKNILRDTKLKDIFNVLYRFKDFAFYMAPNSLIVVFATQFPLLTISVLFEPETVGYYSLAHTIIMLPIAIIGDSIADVFYSESAKSIKNKPLSIIALCKRVVLKMALISFIPAIILILLGPRLFVFIFGNDWYYAGVFSQLLSIVLIAKMTFHPVNKIFELIEKQKYKFYINLIQILLLCVLFVISYSLNIEPVHYIFIYSCIIFFMNGILFTWSYVLLKRYVKI</sequence>
<evidence type="ECO:0000256" key="3">
    <source>
        <dbReference type="ARBA" id="ARBA00022692"/>
    </source>
</evidence>
<protein>
    <submittedName>
        <fullName evidence="7">O-antigen/teichoic acid export membrane protein</fullName>
    </submittedName>
</protein>
<keyword evidence="5 6" id="KW-0472">Membrane</keyword>
<feature type="transmembrane region" description="Helical" evidence="6">
    <location>
        <begin position="12"/>
        <end position="36"/>
    </location>
</feature>
<dbReference type="PANTHER" id="PTHR30250:SF28">
    <property type="entry name" value="POLYSACCHARIDE BIOSYNTHESIS PROTEIN"/>
    <property type="match status" value="1"/>
</dbReference>
<comment type="subcellular location">
    <subcellularLocation>
        <location evidence="1">Cell membrane</location>
        <topology evidence="1">Multi-pass membrane protein</topology>
    </subcellularLocation>
</comment>
<feature type="transmembrane region" description="Helical" evidence="6">
    <location>
        <begin position="112"/>
        <end position="132"/>
    </location>
</feature>
<dbReference type="RefSeq" id="WP_186089980.1">
    <property type="nucleotide sequence ID" value="NZ_BMCN01000001.1"/>
</dbReference>
<keyword evidence="4 6" id="KW-1133">Transmembrane helix</keyword>
<organism evidence="7 8">
    <name type="scientific">Jeotgalicoccus aerolatus</name>
    <dbReference type="NCBI Taxonomy" id="709510"/>
    <lineage>
        <taxon>Bacteria</taxon>
        <taxon>Bacillati</taxon>
        <taxon>Bacillota</taxon>
        <taxon>Bacilli</taxon>
        <taxon>Bacillales</taxon>
        <taxon>Staphylococcaceae</taxon>
        <taxon>Jeotgalicoccus</taxon>
    </lineage>
</organism>
<dbReference type="Pfam" id="PF13440">
    <property type="entry name" value="Polysacc_synt_3"/>
    <property type="match status" value="1"/>
</dbReference>
<evidence type="ECO:0000313" key="7">
    <source>
        <dbReference type="EMBL" id="MBP1951899.1"/>
    </source>
</evidence>
<feature type="transmembrane region" description="Helical" evidence="6">
    <location>
        <begin position="297"/>
        <end position="316"/>
    </location>
</feature>
<dbReference type="InterPro" id="IPR050833">
    <property type="entry name" value="Poly_Biosynth_Transport"/>
</dbReference>
<evidence type="ECO:0000256" key="1">
    <source>
        <dbReference type="ARBA" id="ARBA00004651"/>
    </source>
</evidence>
<evidence type="ECO:0000256" key="6">
    <source>
        <dbReference type="SAM" id="Phobius"/>
    </source>
</evidence>
<feature type="transmembrane region" description="Helical" evidence="6">
    <location>
        <begin position="365"/>
        <end position="385"/>
    </location>
</feature>
<feature type="transmembrane region" description="Helical" evidence="6">
    <location>
        <begin position="328"/>
        <end position="344"/>
    </location>
</feature>
<dbReference type="EMBL" id="JAGGKN010000002">
    <property type="protein sequence ID" value="MBP1951899.1"/>
    <property type="molecule type" value="Genomic_DNA"/>
</dbReference>
<reference evidence="7 8" key="1">
    <citation type="submission" date="2021-03" db="EMBL/GenBank/DDBJ databases">
        <title>Genomic Encyclopedia of Type Strains, Phase IV (KMG-IV): sequencing the most valuable type-strain genomes for metagenomic binning, comparative biology and taxonomic classification.</title>
        <authorList>
            <person name="Goeker M."/>
        </authorList>
    </citation>
    <scope>NUCLEOTIDE SEQUENCE [LARGE SCALE GENOMIC DNA]</scope>
    <source>
        <strain evidence="7 8">DSM 22420</strain>
    </source>
</reference>
<keyword evidence="3 6" id="KW-0812">Transmembrane</keyword>
<name>A0ABS4HMN8_9STAP</name>
<accession>A0ABS4HMN8</accession>
<evidence type="ECO:0000256" key="4">
    <source>
        <dbReference type="ARBA" id="ARBA00022989"/>
    </source>
</evidence>
<feature type="transmembrane region" description="Helical" evidence="6">
    <location>
        <begin position="219"/>
        <end position="245"/>
    </location>
</feature>
<dbReference type="Proteomes" id="UP001519348">
    <property type="component" value="Unassembled WGS sequence"/>
</dbReference>
<evidence type="ECO:0000256" key="5">
    <source>
        <dbReference type="ARBA" id="ARBA00023136"/>
    </source>
</evidence>
<feature type="transmembrane region" description="Helical" evidence="6">
    <location>
        <begin position="75"/>
        <end position="100"/>
    </location>
</feature>
<proteinExistence type="predicted"/>
<keyword evidence="2" id="KW-1003">Cell membrane</keyword>
<keyword evidence="8" id="KW-1185">Reference proteome</keyword>
<gene>
    <name evidence="7" type="ORF">J2Z27_000934</name>
</gene>
<dbReference type="PANTHER" id="PTHR30250">
    <property type="entry name" value="PST FAMILY PREDICTED COLANIC ACID TRANSPORTER"/>
    <property type="match status" value="1"/>
</dbReference>
<feature type="transmembrane region" description="Helical" evidence="6">
    <location>
        <begin position="391"/>
        <end position="415"/>
    </location>
</feature>
<evidence type="ECO:0000313" key="8">
    <source>
        <dbReference type="Proteomes" id="UP001519348"/>
    </source>
</evidence>
<feature type="transmembrane region" description="Helical" evidence="6">
    <location>
        <begin position="42"/>
        <end position="63"/>
    </location>
</feature>